<keyword evidence="2" id="KW-0812">Transmembrane</keyword>
<feature type="transmembrane region" description="Helical" evidence="2">
    <location>
        <begin position="335"/>
        <end position="357"/>
    </location>
</feature>
<name>Q4SEZ0_TETNG</name>
<feature type="transmembrane region" description="Helical" evidence="2">
    <location>
        <begin position="280"/>
        <end position="303"/>
    </location>
</feature>
<dbReference type="GeneTree" id="ENSGT00390000002390"/>
<feature type="transmembrane region" description="Helical" evidence="2">
    <location>
        <begin position="208"/>
        <end position="229"/>
    </location>
</feature>
<keyword evidence="2" id="KW-0472">Membrane</keyword>
<dbReference type="PANTHER" id="PTHR31004">
    <property type="entry name" value="TRANSMEMBRANE PROTEIN 79"/>
    <property type="match status" value="1"/>
</dbReference>
<dbReference type="GO" id="GO:0032588">
    <property type="term" value="C:trans-Golgi network membrane"/>
    <property type="evidence" value="ECO:0007669"/>
    <property type="project" value="TreeGrafter"/>
</dbReference>
<evidence type="ECO:0000313" key="5">
    <source>
        <dbReference type="Proteomes" id="UP000007303"/>
    </source>
</evidence>
<evidence type="ECO:0000313" key="3">
    <source>
        <dbReference type="EMBL" id="CAG00792.1"/>
    </source>
</evidence>
<reference evidence="4" key="3">
    <citation type="submission" date="2025-05" db="UniProtKB">
        <authorList>
            <consortium name="Ensembl"/>
        </authorList>
    </citation>
    <scope>IDENTIFICATION</scope>
</reference>
<gene>
    <name evidence="3" type="ORF">GSTENG00019328001</name>
</gene>
<dbReference type="GO" id="GO:0045055">
    <property type="term" value="P:regulated exocytosis"/>
    <property type="evidence" value="ECO:0007669"/>
    <property type="project" value="TreeGrafter"/>
</dbReference>
<evidence type="ECO:0000256" key="1">
    <source>
        <dbReference type="SAM" id="MobiDB-lite"/>
    </source>
</evidence>
<dbReference type="Proteomes" id="UP000007303">
    <property type="component" value="Unassembled WGS sequence"/>
</dbReference>
<dbReference type="AlphaFoldDB" id="Q4SEZ0"/>
<keyword evidence="2" id="KW-1133">Transmembrane helix</keyword>
<dbReference type="Ensembl" id="ENSTNIT00000013295.1">
    <property type="protein sequence ID" value="ENSTNIP00000013103.1"/>
    <property type="gene ID" value="ENSTNIG00000010204.1"/>
</dbReference>
<evidence type="ECO:0000256" key="2">
    <source>
        <dbReference type="SAM" id="Phobius"/>
    </source>
</evidence>
<evidence type="ECO:0000313" key="4">
    <source>
        <dbReference type="Ensembl" id="ENSTNIP00000013103.1"/>
    </source>
</evidence>
<proteinExistence type="predicted"/>
<dbReference type="OrthoDB" id="8887147at2759"/>
<sequence>FLSGQLTMSAAGLPAASKQKAKELDSMKESISDIINQLQDIDPTRLSFSPFLDLDTQISLAPVSDSPESSVEELHSLCSRPSAAPRRPPGESRADVTKEREQEENVCSPDIITEQSVDASAGNCLRRVSPASQGSLPNGLNTARCSPESPGVYRTLDEGRPLISPPPESVELTVWSSEGRAEAAQEASEHGRCCCRCKCCLSGRVPAFLSVLASLLFAAGIFYALYFYVPVKPPDCPDAARRITFTLCCARDAHGRRLPVLQGLFGLHQAPPAGGALQQLFVTATLQQLVLYVLNLVVMAALLPQEQLKLVPILVSMFILGRLVYWLSLNVCSSWRGFGSGLTVFPLLAVVALNLFLMYNLNLKEPLLGSQDVLYNQVTPSSWSGEASQRPSGTADVLPTDVLDAQ</sequence>
<dbReference type="GO" id="GO:0005765">
    <property type="term" value="C:lysosomal membrane"/>
    <property type="evidence" value="ECO:0007669"/>
    <property type="project" value="TreeGrafter"/>
</dbReference>
<dbReference type="EMBL" id="CAAE01014609">
    <property type="protein sequence ID" value="CAG00792.1"/>
    <property type="molecule type" value="Genomic_DNA"/>
</dbReference>
<accession>Q4SEZ0</accession>
<keyword evidence="5" id="KW-1185">Reference proteome</keyword>
<dbReference type="OMA" id="WSGETSQ"/>
<protein>
    <submittedName>
        <fullName evidence="3">(spotted green pufferfish) hypothetical protein</fullName>
    </submittedName>
</protein>
<reference evidence="3" key="2">
    <citation type="submission" date="2004-02" db="EMBL/GenBank/DDBJ databases">
        <authorList>
            <consortium name="Genoscope"/>
            <consortium name="Whitehead Institute Centre for Genome Research"/>
        </authorList>
    </citation>
    <scope>NUCLEOTIDE SEQUENCE</scope>
</reference>
<organism evidence="3">
    <name type="scientific">Tetraodon nigroviridis</name>
    <name type="common">Spotted green pufferfish</name>
    <name type="synonym">Chelonodon nigroviridis</name>
    <dbReference type="NCBI Taxonomy" id="99883"/>
    <lineage>
        <taxon>Eukaryota</taxon>
        <taxon>Metazoa</taxon>
        <taxon>Chordata</taxon>
        <taxon>Craniata</taxon>
        <taxon>Vertebrata</taxon>
        <taxon>Euteleostomi</taxon>
        <taxon>Actinopterygii</taxon>
        <taxon>Neopterygii</taxon>
        <taxon>Teleostei</taxon>
        <taxon>Neoteleostei</taxon>
        <taxon>Acanthomorphata</taxon>
        <taxon>Eupercaria</taxon>
        <taxon>Tetraodontiformes</taxon>
        <taxon>Tetradontoidea</taxon>
        <taxon>Tetraodontidae</taxon>
        <taxon>Tetraodon</taxon>
    </lineage>
</organism>
<feature type="compositionally biased region" description="Basic and acidic residues" evidence="1">
    <location>
        <begin position="88"/>
        <end position="103"/>
    </location>
</feature>
<dbReference type="PANTHER" id="PTHR31004:SF3">
    <property type="entry name" value="TRANSMEMBRANE PROTEIN 79"/>
    <property type="match status" value="1"/>
</dbReference>
<feature type="transmembrane region" description="Helical" evidence="2">
    <location>
        <begin position="310"/>
        <end position="329"/>
    </location>
</feature>
<dbReference type="HOGENOM" id="CLU_766273_0_0_1"/>
<reference evidence="3 5" key="1">
    <citation type="journal article" date="2004" name="Nature">
        <title>Genome duplication in the teleost fish Tetraodon nigroviridis reveals the early vertebrate proto-karyotype.</title>
        <authorList>
            <person name="Jaillon O."/>
            <person name="Aury J.-M."/>
            <person name="Brunet F."/>
            <person name="Petit J.-L."/>
            <person name="Stange-Thomann N."/>
            <person name="Mauceli E."/>
            <person name="Bouneau L."/>
            <person name="Fischer C."/>
            <person name="Ozouf-Costaz C."/>
            <person name="Bernot A."/>
            <person name="Nicaud S."/>
            <person name="Jaffe D."/>
            <person name="Fisher S."/>
            <person name="Lutfalla G."/>
            <person name="Dossat C."/>
            <person name="Segurens B."/>
            <person name="Dasilva C."/>
            <person name="Salanoubat M."/>
            <person name="Levy M."/>
            <person name="Boudet N."/>
            <person name="Castellano S."/>
            <person name="Anthouard V."/>
            <person name="Jubin C."/>
            <person name="Castelli V."/>
            <person name="Katinka M."/>
            <person name="Vacherie B."/>
            <person name="Biemont C."/>
            <person name="Skalli Z."/>
            <person name="Cattolico L."/>
            <person name="Poulain J."/>
            <person name="De Berardinis V."/>
            <person name="Cruaud C."/>
            <person name="Duprat S."/>
            <person name="Brottier P."/>
            <person name="Coutanceau J.-P."/>
            <person name="Gouzy J."/>
            <person name="Parra G."/>
            <person name="Lardier G."/>
            <person name="Chapple C."/>
            <person name="McKernan K.J."/>
            <person name="McEwan P."/>
            <person name="Bosak S."/>
            <person name="Kellis M."/>
            <person name="Volff J.-N."/>
            <person name="Guigo R."/>
            <person name="Zody M.C."/>
            <person name="Mesirov J."/>
            <person name="Lindblad-Toh K."/>
            <person name="Birren B."/>
            <person name="Nusbaum C."/>
            <person name="Kahn D."/>
            <person name="Robinson-Rechavi M."/>
            <person name="Laudet V."/>
            <person name="Schachter V."/>
            <person name="Quetier F."/>
            <person name="Saurin W."/>
            <person name="Scarpelli C."/>
            <person name="Wincker P."/>
            <person name="Lander E.S."/>
            <person name="Weissenbach J."/>
            <person name="Roest Crollius H."/>
        </authorList>
    </citation>
    <scope>NUCLEOTIDE SEQUENCE [LARGE SCALE GENOMIC DNA]</scope>
</reference>
<dbReference type="KEGG" id="tng:GSTEN00019328G001"/>
<feature type="region of interest" description="Disordered" evidence="1">
    <location>
        <begin position="63"/>
        <end position="106"/>
    </location>
</feature>
<feature type="non-terminal residue" evidence="3">
    <location>
        <position position="406"/>
    </location>
</feature>